<accession>A0ABV0YA57</accession>
<dbReference type="PANTHER" id="PTHR11422">
    <property type="entry name" value="T-CELL SURFACE GLYCOPROTEIN CD4"/>
    <property type="match status" value="1"/>
</dbReference>
<dbReference type="Pfam" id="PF07686">
    <property type="entry name" value="V-set"/>
    <property type="match status" value="1"/>
</dbReference>
<dbReference type="InterPro" id="IPR013106">
    <property type="entry name" value="Ig_V-set"/>
</dbReference>
<evidence type="ECO:0000313" key="4">
    <source>
        <dbReference type="Proteomes" id="UP001469553"/>
    </source>
</evidence>
<dbReference type="SMART" id="SM00409">
    <property type="entry name" value="IG"/>
    <property type="match status" value="1"/>
</dbReference>
<evidence type="ECO:0000313" key="3">
    <source>
        <dbReference type="EMBL" id="MEQ2290679.1"/>
    </source>
</evidence>
<feature type="domain" description="Ig-like" evidence="2">
    <location>
        <begin position="20"/>
        <end position="111"/>
    </location>
</feature>
<dbReference type="EMBL" id="JAHRIP010028475">
    <property type="protein sequence ID" value="MEQ2290679.1"/>
    <property type="molecule type" value="Genomic_DNA"/>
</dbReference>
<keyword evidence="1" id="KW-0472">Membrane</keyword>
<reference evidence="3 4" key="1">
    <citation type="submission" date="2021-06" db="EMBL/GenBank/DDBJ databases">
        <authorList>
            <person name="Palmer J.M."/>
        </authorList>
    </citation>
    <scope>NUCLEOTIDE SEQUENCE [LARGE SCALE GENOMIC DNA]</scope>
    <source>
        <strain evidence="3 4">AS_MEX2019</strain>
        <tissue evidence="3">Muscle</tissue>
    </source>
</reference>
<dbReference type="Proteomes" id="UP001469553">
    <property type="component" value="Unassembled WGS sequence"/>
</dbReference>
<dbReference type="InterPro" id="IPR003599">
    <property type="entry name" value="Ig_sub"/>
</dbReference>
<name>A0ABV0YA57_9TELE</name>
<proteinExistence type="predicted"/>
<dbReference type="InterPro" id="IPR036179">
    <property type="entry name" value="Ig-like_dom_sf"/>
</dbReference>
<keyword evidence="1" id="KW-1133">Transmembrane helix</keyword>
<feature type="transmembrane region" description="Helical" evidence="1">
    <location>
        <begin position="213"/>
        <end position="233"/>
    </location>
</feature>
<comment type="caution">
    <text evidence="3">The sequence shown here is derived from an EMBL/GenBank/DDBJ whole genome shotgun (WGS) entry which is preliminary data.</text>
</comment>
<dbReference type="SUPFAM" id="SSF48726">
    <property type="entry name" value="Immunoglobulin"/>
    <property type="match status" value="2"/>
</dbReference>
<evidence type="ECO:0000259" key="2">
    <source>
        <dbReference type="PROSITE" id="PS50835"/>
    </source>
</evidence>
<dbReference type="PROSITE" id="PS50835">
    <property type="entry name" value="IG_LIKE"/>
    <property type="match status" value="1"/>
</dbReference>
<dbReference type="InterPro" id="IPR013783">
    <property type="entry name" value="Ig-like_fold"/>
</dbReference>
<gene>
    <name evidence="3" type="ORF">AMECASPLE_005605</name>
</gene>
<organism evidence="3 4">
    <name type="scientific">Ameca splendens</name>
    <dbReference type="NCBI Taxonomy" id="208324"/>
    <lineage>
        <taxon>Eukaryota</taxon>
        <taxon>Metazoa</taxon>
        <taxon>Chordata</taxon>
        <taxon>Craniata</taxon>
        <taxon>Vertebrata</taxon>
        <taxon>Euteleostomi</taxon>
        <taxon>Actinopterygii</taxon>
        <taxon>Neopterygii</taxon>
        <taxon>Teleostei</taxon>
        <taxon>Neoteleostei</taxon>
        <taxon>Acanthomorphata</taxon>
        <taxon>Ovalentaria</taxon>
        <taxon>Atherinomorphae</taxon>
        <taxon>Cyprinodontiformes</taxon>
        <taxon>Goodeidae</taxon>
        <taxon>Ameca</taxon>
    </lineage>
</organism>
<keyword evidence="1" id="KW-0812">Transmembrane</keyword>
<sequence>MHQFTGTAGQERTFFSVKVGDGVTLPCANVKQEKLNCDRVTWQFSQPGNRNVSWFERGSFTEEARAKSGRLSVTTDCSLVINDITADDFGKYVCRRNLTDQKHHLMKVDLSVITMTEQRNNEKVTFNCSVSRYTYCRHTVVWLFEGKEKISSDMNVSASCSAAVTISTSLLHQNSSQEFYELLKCKVTEGYSKKDFLFTFSHQSSGEETGSSWWIVLVSAVIAGLLTAVMVAIRWKKTKGHKGQIEERTQANTKEDVSYASVRSSKKTKKKSKLSAPIAETVTYSTLNASSPSSAVI</sequence>
<keyword evidence="4" id="KW-1185">Reference proteome</keyword>
<protein>
    <recommendedName>
        <fullName evidence="2">Ig-like domain-containing protein</fullName>
    </recommendedName>
</protein>
<dbReference type="InterPro" id="IPR007110">
    <property type="entry name" value="Ig-like_dom"/>
</dbReference>
<dbReference type="Gene3D" id="2.60.40.10">
    <property type="entry name" value="Immunoglobulins"/>
    <property type="match status" value="1"/>
</dbReference>
<evidence type="ECO:0000256" key="1">
    <source>
        <dbReference type="SAM" id="Phobius"/>
    </source>
</evidence>